<dbReference type="AlphaFoldDB" id="A0A1R1XBI4"/>
<organism evidence="2 3">
    <name type="scientific">Smittium culicis</name>
    <dbReference type="NCBI Taxonomy" id="133412"/>
    <lineage>
        <taxon>Eukaryota</taxon>
        <taxon>Fungi</taxon>
        <taxon>Fungi incertae sedis</taxon>
        <taxon>Zoopagomycota</taxon>
        <taxon>Kickxellomycotina</taxon>
        <taxon>Harpellomycetes</taxon>
        <taxon>Harpellales</taxon>
        <taxon>Legeriomycetaceae</taxon>
        <taxon>Smittium</taxon>
    </lineage>
</organism>
<evidence type="ECO:0000256" key="1">
    <source>
        <dbReference type="SAM" id="MobiDB-lite"/>
    </source>
</evidence>
<evidence type="ECO:0000313" key="3">
    <source>
        <dbReference type="Proteomes" id="UP000187429"/>
    </source>
</evidence>
<dbReference type="Proteomes" id="UP000187429">
    <property type="component" value="Unassembled WGS sequence"/>
</dbReference>
<reference evidence="3" key="1">
    <citation type="submission" date="2017-01" db="EMBL/GenBank/DDBJ databases">
        <authorList>
            <person name="Wang Y."/>
            <person name="White M."/>
            <person name="Kvist S."/>
            <person name="Moncalvo J.-M."/>
        </authorList>
    </citation>
    <scope>NUCLEOTIDE SEQUENCE [LARGE SCALE GENOMIC DNA]</scope>
    <source>
        <strain evidence="3">ID-206-W2</strain>
    </source>
</reference>
<sequence length="69" mass="7299">MGHDDSALNFHKSIEYTKSGSKSAINGASKLNGEYLGSEASRKKTGGAGRKSEKNTVTNTGNGDLYHHS</sequence>
<accession>A0A1R1XBI4</accession>
<feature type="compositionally biased region" description="Polar residues" evidence="1">
    <location>
        <begin position="16"/>
        <end position="26"/>
    </location>
</feature>
<protein>
    <submittedName>
        <fullName evidence="2">Uncharacterized protein</fullName>
    </submittedName>
</protein>
<name>A0A1R1XBI4_9FUNG</name>
<dbReference type="EMBL" id="LSSM01005763">
    <property type="protein sequence ID" value="OMJ11990.1"/>
    <property type="molecule type" value="Genomic_DNA"/>
</dbReference>
<gene>
    <name evidence="2" type="ORF">AYI69_g9611</name>
</gene>
<keyword evidence="3" id="KW-1185">Reference proteome</keyword>
<feature type="region of interest" description="Disordered" evidence="1">
    <location>
        <begin position="15"/>
        <end position="69"/>
    </location>
</feature>
<feature type="non-terminal residue" evidence="2">
    <location>
        <position position="69"/>
    </location>
</feature>
<proteinExistence type="predicted"/>
<comment type="caution">
    <text evidence="2">The sequence shown here is derived from an EMBL/GenBank/DDBJ whole genome shotgun (WGS) entry which is preliminary data.</text>
</comment>
<evidence type="ECO:0000313" key="2">
    <source>
        <dbReference type="EMBL" id="OMJ11990.1"/>
    </source>
</evidence>